<dbReference type="SUPFAM" id="SSF103378">
    <property type="entry name" value="2-methylcitrate dehydratase PrpD"/>
    <property type="match status" value="1"/>
</dbReference>
<keyword evidence="5" id="KW-1185">Reference proteome</keyword>
<feature type="domain" description="MmgE/PrpD N-terminal" evidence="2">
    <location>
        <begin position="69"/>
        <end position="225"/>
    </location>
</feature>
<dbReference type="Proteomes" id="UP000241206">
    <property type="component" value="Unassembled WGS sequence"/>
</dbReference>
<reference evidence="4 5" key="1">
    <citation type="submission" date="2017-11" db="EMBL/GenBank/DDBJ databases">
        <title>Sphingomonas oleivorans sp. nov., isolated from oil-contaminated soil.</title>
        <authorList>
            <person name="Wang L."/>
            <person name="Chen L."/>
        </authorList>
    </citation>
    <scope>NUCLEOTIDE SEQUENCE [LARGE SCALE GENOMIC DNA]</scope>
    <source>
        <strain evidence="4 5">K101</strain>
    </source>
</reference>
<dbReference type="Pfam" id="PF19305">
    <property type="entry name" value="MmgE_PrpD_C"/>
    <property type="match status" value="1"/>
</dbReference>
<dbReference type="AlphaFoldDB" id="A0A2T4I744"/>
<comment type="caution">
    <text evidence="4">The sequence shown here is derived from an EMBL/GenBank/DDBJ whole genome shotgun (WGS) entry which is preliminary data.</text>
</comment>
<dbReference type="InterPro" id="IPR036148">
    <property type="entry name" value="MmgE/PrpD_sf"/>
</dbReference>
<evidence type="ECO:0000313" key="4">
    <source>
        <dbReference type="EMBL" id="PTD26610.1"/>
    </source>
</evidence>
<evidence type="ECO:0000259" key="3">
    <source>
        <dbReference type="Pfam" id="PF19305"/>
    </source>
</evidence>
<evidence type="ECO:0000259" key="2">
    <source>
        <dbReference type="Pfam" id="PF03972"/>
    </source>
</evidence>
<dbReference type="PANTHER" id="PTHR16943">
    <property type="entry name" value="2-METHYLCITRATE DEHYDRATASE-RELATED"/>
    <property type="match status" value="1"/>
</dbReference>
<dbReference type="GO" id="GO:0016829">
    <property type="term" value="F:lyase activity"/>
    <property type="evidence" value="ECO:0007669"/>
    <property type="project" value="InterPro"/>
</dbReference>
<protein>
    <submittedName>
        <fullName evidence="4">MmgE/PrpD family protein</fullName>
    </submittedName>
</protein>
<dbReference type="InterPro" id="IPR045336">
    <property type="entry name" value="MmgE_PrpD_N"/>
</dbReference>
<dbReference type="InterPro" id="IPR005656">
    <property type="entry name" value="MmgE_PrpD"/>
</dbReference>
<proteinExistence type="inferred from homology"/>
<dbReference type="Gene3D" id="1.10.4100.10">
    <property type="entry name" value="2-methylcitrate dehydratase PrpD"/>
    <property type="match status" value="1"/>
</dbReference>
<dbReference type="Gene3D" id="3.30.1330.120">
    <property type="entry name" value="2-methylcitrate dehydratase PrpD"/>
    <property type="match status" value="1"/>
</dbReference>
<accession>A0A2T4I744</accession>
<evidence type="ECO:0000256" key="1">
    <source>
        <dbReference type="ARBA" id="ARBA00006174"/>
    </source>
</evidence>
<dbReference type="Pfam" id="PF03972">
    <property type="entry name" value="MmgE_PrpD_N"/>
    <property type="match status" value="1"/>
</dbReference>
<evidence type="ECO:0000313" key="5">
    <source>
        <dbReference type="Proteomes" id="UP000241206"/>
    </source>
</evidence>
<organism evidence="4 5">
    <name type="scientific">Edaphosphingomonas fennica</name>
    <dbReference type="NCBI Taxonomy" id="114404"/>
    <lineage>
        <taxon>Bacteria</taxon>
        <taxon>Pseudomonadati</taxon>
        <taxon>Pseudomonadota</taxon>
        <taxon>Alphaproteobacteria</taxon>
        <taxon>Sphingomonadales</taxon>
        <taxon>Rhizorhabdaceae</taxon>
        <taxon>Edaphosphingomonas</taxon>
    </lineage>
</organism>
<gene>
    <name evidence="4" type="ORF">CV103_02975</name>
</gene>
<dbReference type="EMBL" id="PHHF01000016">
    <property type="protein sequence ID" value="PTD26610.1"/>
    <property type="molecule type" value="Genomic_DNA"/>
</dbReference>
<comment type="similarity">
    <text evidence="1">Belongs to the PrpD family.</text>
</comment>
<feature type="domain" description="MmgE/PrpD C-terminal" evidence="3">
    <location>
        <begin position="248"/>
        <end position="387"/>
    </location>
</feature>
<sequence length="420" mass="43837">MPVNAADHSLIERLAQHLRRPVPKIVRTNARLHLLDWLGCVAGARSSEIARIQSAMAGAGPVDRAAWLGNVLEMDDVHRTAILHPGPVAWPAALGIGGDAVDDGLENALDAAVRGYEAMITIGAMFDGRHYAHWHNTATAGGFGAAAAAASRLGADIGQTVAALGLAGSVAGGLWQMRHEPVMAKQWHLAHAVATGTAAARYAMAGVTGPRYVLEGPQGLFAATCAAPGEIVLADAWRIGEVSFKPWGACRHAHPAIDAALLLKAEGGLSGPVTLATYRDALVFCDRPTPRTVQEAKFSIQHAVAIVMERGIPRLQDFEPDAIAALADARAAVSVIEAPDMTGAYPAHFGARITSAGGEVTLIDTLGDPERPLDGAGVIAKARELMAWGGIDAGAIDEAIGIALEGNRVSDITDLLDRWL</sequence>
<name>A0A2T4I744_9SPHN</name>
<dbReference type="InterPro" id="IPR042188">
    <property type="entry name" value="MmgE/PrpD_sf_2"/>
</dbReference>
<dbReference type="PANTHER" id="PTHR16943:SF8">
    <property type="entry name" value="2-METHYLCITRATE DEHYDRATASE"/>
    <property type="match status" value="1"/>
</dbReference>
<dbReference type="InterPro" id="IPR042183">
    <property type="entry name" value="MmgE/PrpD_sf_1"/>
</dbReference>
<dbReference type="InterPro" id="IPR045337">
    <property type="entry name" value="MmgE_PrpD_C"/>
</dbReference>